<dbReference type="STRING" id="469371.Tbis_1172"/>
<dbReference type="InterPro" id="IPR001387">
    <property type="entry name" value="Cro/C1-type_HTH"/>
</dbReference>
<dbReference type="Pfam" id="PF19054">
    <property type="entry name" value="DUF5753"/>
    <property type="match status" value="1"/>
</dbReference>
<dbReference type="EMBL" id="CP001874">
    <property type="protein sequence ID" value="ADG87894.1"/>
    <property type="molecule type" value="Genomic_DNA"/>
</dbReference>
<proteinExistence type="predicted"/>
<dbReference type="SUPFAM" id="SSF47413">
    <property type="entry name" value="lambda repressor-like DNA-binding domains"/>
    <property type="match status" value="1"/>
</dbReference>
<dbReference type="eggNOG" id="COG1396">
    <property type="taxonomic scope" value="Bacteria"/>
</dbReference>
<dbReference type="AlphaFoldDB" id="D6Y8J7"/>
<dbReference type="RefSeq" id="WP_013131427.1">
    <property type="nucleotide sequence ID" value="NC_014165.1"/>
</dbReference>
<dbReference type="InterPro" id="IPR043917">
    <property type="entry name" value="DUF5753"/>
</dbReference>
<dbReference type="Proteomes" id="UP000006640">
    <property type="component" value="Chromosome"/>
</dbReference>
<protein>
    <submittedName>
        <fullName evidence="2">Helix-turn-helix domain protein</fullName>
    </submittedName>
</protein>
<reference evidence="2 3" key="1">
    <citation type="submission" date="2010-01" db="EMBL/GenBank/DDBJ databases">
        <title>The complete genome of Thermobispora bispora DSM 43833.</title>
        <authorList>
            <consortium name="US DOE Joint Genome Institute (JGI-PGF)"/>
            <person name="Lucas S."/>
            <person name="Copeland A."/>
            <person name="Lapidus A."/>
            <person name="Glavina del Rio T."/>
            <person name="Dalin E."/>
            <person name="Tice H."/>
            <person name="Bruce D."/>
            <person name="Goodwin L."/>
            <person name="Pitluck S."/>
            <person name="Kyrpides N."/>
            <person name="Mavromatis K."/>
            <person name="Ivanova N."/>
            <person name="Mikhailova N."/>
            <person name="Chertkov O."/>
            <person name="Brettin T."/>
            <person name="Detter J.C."/>
            <person name="Han C."/>
            <person name="Larimer F."/>
            <person name="Land M."/>
            <person name="Hauser L."/>
            <person name="Markowitz V."/>
            <person name="Cheng J.-F."/>
            <person name="Hugenholtz P."/>
            <person name="Woyke T."/>
            <person name="Wu D."/>
            <person name="Jando M."/>
            <person name="Schneider S."/>
            <person name="Klenk H.-P."/>
            <person name="Eisen J.A."/>
        </authorList>
    </citation>
    <scope>NUCLEOTIDE SEQUENCE [LARGE SCALE GENOMIC DNA]</scope>
    <source>
        <strain evidence="3">ATCC 19993 / DSM 43833 / CBS 139.67 / JCM 10125 / KCTC 9307 / NBRC 14880 / R51</strain>
    </source>
</reference>
<organism evidence="2 3">
    <name type="scientific">Thermobispora bispora (strain ATCC 19993 / DSM 43833 / CBS 139.67 / JCM 10125 / KCTC 9307 / NBRC 14880 / R51)</name>
    <dbReference type="NCBI Taxonomy" id="469371"/>
    <lineage>
        <taxon>Bacteria</taxon>
        <taxon>Bacillati</taxon>
        <taxon>Actinomycetota</taxon>
        <taxon>Actinomycetes</taxon>
        <taxon>Streptosporangiales</taxon>
        <taxon>Streptosporangiaceae</taxon>
        <taxon>Thermobispora</taxon>
    </lineage>
</organism>
<dbReference type="GO" id="GO:0003677">
    <property type="term" value="F:DNA binding"/>
    <property type="evidence" value="ECO:0007669"/>
    <property type="project" value="InterPro"/>
</dbReference>
<dbReference type="Pfam" id="PF13560">
    <property type="entry name" value="HTH_31"/>
    <property type="match status" value="1"/>
</dbReference>
<evidence type="ECO:0000313" key="2">
    <source>
        <dbReference type="EMBL" id="ADG87894.1"/>
    </source>
</evidence>
<evidence type="ECO:0000259" key="1">
    <source>
        <dbReference type="SMART" id="SM00530"/>
    </source>
</evidence>
<feature type="domain" description="HTH cro/C1-type" evidence="1">
    <location>
        <begin position="27"/>
        <end position="82"/>
    </location>
</feature>
<evidence type="ECO:0000313" key="3">
    <source>
        <dbReference type="Proteomes" id="UP000006640"/>
    </source>
</evidence>
<accession>D6Y8J7</accession>
<dbReference type="InterPro" id="IPR010982">
    <property type="entry name" value="Lambda_DNA-bd_dom_sf"/>
</dbReference>
<dbReference type="HOGENOM" id="CLU_055817_1_1_11"/>
<dbReference type="CDD" id="cd00093">
    <property type="entry name" value="HTH_XRE"/>
    <property type="match status" value="1"/>
</dbReference>
<name>D6Y8J7_THEBD</name>
<sequence>MSRPQRATAKPAPRGGPTVMRILVGAQLRRLRRASGTTPGQAARAIRASNAKISRMELGRVGFKERDIADLLTLYGVTDPHHRETLLGMARQANAPGWWREYHDVLPSWFESYIGLEDAASVVRTFEVQFIPALLQTPDYARAVIKHRHKDATEREVEQRVAVRMRRQERLTGPDPLRLWAVVDEAALRRPFGGTKVLRGQIEHLIEITTMPNVTLQVLPFDRGGHSAAAGPFTILRFESPDLPDVVYMEQLNSAAYLDKPAETEPYLRVMNALSVEAHSPARSRAFLERLLDGLG</sequence>
<dbReference type="SMART" id="SM00530">
    <property type="entry name" value="HTH_XRE"/>
    <property type="match status" value="1"/>
</dbReference>
<keyword evidence="3" id="KW-1185">Reference proteome</keyword>
<gene>
    <name evidence="2" type="ordered locus">Tbis_1172</name>
</gene>
<dbReference type="KEGG" id="tbi:Tbis_1172"/>